<keyword evidence="5 7" id="KW-1133">Transmembrane helix</keyword>
<evidence type="ECO:0000256" key="3">
    <source>
        <dbReference type="ARBA" id="ARBA00022692"/>
    </source>
</evidence>
<evidence type="ECO:0000256" key="2">
    <source>
        <dbReference type="ARBA" id="ARBA00005227"/>
    </source>
</evidence>
<feature type="transmembrane region" description="Helical" evidence="7">
    <location>
        <begin position="305"/>
        <end position="336"/>
    </location>
</feature>
<feature type="transmembrane region" description="Helical" evidence="7">
    <location>
        <begin position="412"/>
        <end position="438"/>
    </location>
</feature>
<evidence type="ECO:0000256" key="1">
    <source>
        <dbReference type="ARBA" id="ARBA00004141"/>
    </source>
</evidence>
<evidence type="ECO:0000256" key="4">
    <source>
        <dbReference type="ARBA" id="ARBA00022729"/>
    </source>
</evidence>
<protein>
    <recommendedName>
        <fullName evidence="7">Transmembrane 9 superfamily member</fullName>
    </recommendedName>
</protein>
<accession>K3WC22</accession>
<dbReference type="eggNOG" id="KOG1277">
    <property type="taxonomic scope" value="Eukaryota"/>
</dbReference>
<evidence type="ECO:0000256" key="5">
    <source>
        <dbReference type="ARBA" id="ARBA00022989"/>
    </source>
</evidence>
<dbReference type="PANTHER" id="PTHR10766">
    <property type="entry name" value="TRANSMEMBRANE 9 SUPERFAMILY PROTEIN"/>
    <property type="match status" value="1"/>
</dbReference>
<dbReference type="VEuPathDB" id="FungiDB:PYU1_G002510"/>
<feature type="transmembrane region" description="Helical" evidence="7">
    <location>
        <begin position="342"/>
        <end position="365"/>
    </location>
</feature>
<dbReference type="InParanoid" id="K3WC22"/>
<feature type="chain" id="PRO_5007363115" description="Transmembrane 9 superfamily member" evidence="7">
    <location>
        <begin position="28"/>
        <end position="578"/>
    </location>
</feature>
<feature type="transmembrane region" description="Helical" evidence="7">
    <location>
        <begin position="541"/>
        <end position="560"/>
    </location>
</feature>
<feature type="signal peptide" evidence="7">
    <location>
        <begin position="1"/>
        <end position="27"/>
    </location>
</feature>
<keyword evidence="3 7" id="KW-0812">Transmembrane</keyword>
<dbReference type="PANTHER" id="PTHR10766:SF41">
    <property type="entry name" value="TRANSMEMBRANE 9 SUPERFAMILY MEMBER 3"/>
    <property type="match status" value="1"/>
</dbReference>
<keyword evidence="6 7" id="KW-0472">Membrane</keyword>
<comment type="similarity">
    <text evidence="2 7">Belongs to the nonaspanin (TM9SF) (TC 9.A.2) family.</text>
</comment>
<comment type="subcellular location">
    <subcellularLocation>
        <location evidence="1">Membrane</location>
        <topology evidence="1">Multi-pass membrane protein</topology>
    </subcellularLocation>
</comment>
<dbReference type="Proteomes" id="UP000019132">
    <property type="component" value="Unassembled WGS sequence"/>
</dbReference>
<dbReference type="GO" id="GO:0072657">
    <property type="term" value="P:protein localization to membrane"/>
    <property type="evidence" value="ECO:0007669"/>
    <property type="project" value="TreeGrafter"/>
</dbReference>
<dbReference type="EnsemblProtists" id="PYU1_T002513">
    <property type="protein sequence ID" value="PYU1_T002513"/>
    <property type="gene ID" value="PYU1_G002510"/>
</dbReference>
<evidence type="ECO:0000313" key="8">
    <source>
        <dbReference type="EnsemblProtists" id="PYU1_T002513"/>
    </source>
</evidence>
<reference evidence="9" key="2">
    <citation type="submission" date="2010-04" db="EMBL/GenBank/DDBJ databases">
        <authorList>
            <person name="Buell R."/>
            <person name="Hamilton J."/>
            <person name="Hostetler J."/>
        </authorList>
    </citation>
    <scope>NUCLEOTIDE SEQUENCE [LARGE SCALE GENOMIC DNA]</scope>
    <source>
        <strain evidence="9">DAOM:BR144</strain>
    </source>
</reference>
<dbReference type="HOGENOM" id="CLU_010714_0_2_1"/>
<sequence length="578" mass="65634">MARGWKTRALLCAAAATAATFVCVVNGDAENHEYAKGDEVVIWVNKIGPFNNPQETYTYNSLPFCKAADMEEPEAHALGIGEILEGNELFNSGQRVKFAIDTEKTTLCSQTLSDADALKFGAAVDEHYWYQLSIDDLPVWGLVGKVMKPNDDPEYLKQYPVGTRVLYTHKKYSISYNGPHIIHVNLTYSDVLTSITSNKRVEFTYEVVWSPTEIEYENRFDRYLEDEFFEHQIHWFSIFNSFMMVIFLCGLVALILLRTLKNDYAKFAEDDAEELMMDGKSSLLKDDSNSGWKLLHGDVFRAPPYLLLFCALIGTGAQLLVLSIFVVLIAIVSSLYMQPGGIVSVGLTVYAFSSLANGYASGAFYHQFFYPRVSKDWIRAMCLSSALLPTVIFVTVFFINALAVAYGTTYAIPFVTIVQVILVWFFVSCPLAVLGTILGRHGAAKSGFPCRVNKFPREIPEARWYLRPPVMIMLTGILPFGSIFIEMYFIFASFWSYKFYYVYGFMLLVFLILGIVTLCVTIVSTYFLLNSENYRWHWTSFAAAGSTAIYVFIYAIYFYFFKTNMSGFLQTCFYFGYM</sequence>
<reference evidence="9" key="1">
    <citation type="journal article" date="2010" name="Genome Biol.">
        <title>Genome sequence of the necrotrophic plant pathogen Pythium ultimum reveals original pathogenicity mechanisms and effector repertoire.</title>
        <authorList>
            <person name="Levesque C.A."/>
            <person name="Brouwer H."/>
            <person name="Cano L."/>
            <person name="Hamilton J.P."/>
            <person name="Holt C."/>
            <person name="Huitema E."/>
            <person name="Raffaele S."/>
            <person name="Robideau G.P."/>
            <person name="Thines M."/>
            <person name="Win J."/>
            <person name="Zerillo M.M."/>
            <person name="Beakes G.W."/>
            <person name="Boore J.L."/>
            <person name="Busam D."/>
            <person name="Dumas B."/>
            <person name="Ferriera S."/>
            <person name="Fuerstenberg S.I."/>
            <person name="Gachon C.M."/>
            <person name="Gaulin E."/>
            <person name="Govers F."/>
            <person name="Grenville-Briggs L."/>
            <person name="Horner N."/>
            <person name="Hostetler J."/>
            <person name="Jiang R.H."/>
            <person name="Johnson J."/>
            <person name="Krajaejun T."/>
            <person name="Lin H."/>
            <person name="Meijer H.J."/>
            <person name="Moore B."/>
            <person name="Morris P."/>
            <person name="Phuntmart V."/>
            <person name="Puiu D."/>
            <person name="Shetty J."/>
            <person name="Stajich J.E."/>
            <person name="Tripathy S."/>
            <person name="Wawra S."/>
            <person name="van West P."/>
            <person name="Whitty B.R."/>
            <person name="Coutinho P.M."/>
            <person name="Henrissat B."/>
            <person name="Martin F."/>
            <person name="Thomas P.D."/>
            <person name="Tyler B.M."/>
            <person name="De Vries R.P."/>
            <person name="Kamoun S."/>
            <person name="Yandell M."/>
            <person name="Tisserat N."/>
            <person name="Buell C.R."/>
        </authorList>
    </citation>
    <scope>NUCLEOTIDE SEQUENCE</scope>
    <source>
        <strain evidence="9">DAOM:BR144</strain>
    </source>
</reference>
<dbReference type="GO" id="GO:0016020">
    <property type="term" value="C:membrane"/>
    <property type="evidence" value="ECO:0007669"/>
    <property type="project" value="UniProtKB-SubCell"/>
</dbReference>
<evidence type="ECO:0000256" key="6">
    <source>
        <dbReference type="ARBA" id="ARBA00023136"/>
    </source>
</evidence>
<proteinExistence type="inferred from homology"/>
<organism evidence="8 9">
    <name type="scientific">Globisporangium ultimum (strain ATCC 200006 / CBS 805.95 / DAOM BR144)</name>
    <name type="common">Pythium ultimum</name>
    <dbReference type="NCBI Taxonomy" id="431595"/>
    <lineage>
        <taxon>Eukaryota</taxon>
        <taxon>Sar</taxon>
        <taxon>Stramenopiles</taxon>
        <taxon>Oomycota</taxon>
        <taxon>Peronosporomycetes</taxon>
        <taxon>Pythiales</taxon>
        <taxon>Pythiaceae</taxon>
        <taxon>Globisporangium</taxon>
    </lineage>
</organism>
<reference evidence="8" key="3">
    <citation type="submission" date="2014-11" db="UniProtKB">
        <authorList>
            <consortium name="EnsemblProtists"/>
        </authorList>
    </citation>
    <scope>IDENTIFICATION</scope>
    <source>
        <strain evidence="8">DAOM BR144</strain>
    </source>
</reference>
<feature type="transmembrane region" description="Helical" evidence="7">
    <location>
        <begin position="386"/>
        <end position="406"/>
    </location>
</feature>
<evidence type="ECO:0000256" key="7">
    <source>
        <dbReference type="RuleBase" id="RU363079"/>
    </source>
</evidence>
<dbReference type="AlphaFoldDB" id="K3WC22"/>
<dbReference type="InterPro" id="IPR004240">
    <property type="entry name" value="EMP70"/>
</dbReference>
<keyword evidence="4 7" id="KW-0732">Signal</keyword>
<dbReference type="OMA" id="DAPCRVN"/>
<name>K3WC22_GLOUD</name>
<keyword evidence="9" id="KW-1185">Reference proteome</keyword>
<feature type="transmembrane region" description="Helical" evidence="7">
    <location>
        <begin position="501"/>
        <end position="529"/>
    </location>
</feature>
<feature type="transmembrane region" description="Helical" evidence="7">
    <location>
        <begin position="235"/>
        <end position="257"/>
    </location>
</feature>
<dbReference type="Pfam" id="PF02990">
    <property type="entry name" value="EMP70"/>
    <property type="match status" value="1"/>
</dbReference>
<evidence type="ECO:0000313" key="9">
    <source>
        <dbReference type="Proteomes" id="UP000019132"/>
    </source>
</evidence>
<feature type="transmembrane region" description="Helical" evidence="7">
    <location>
        <begin position="470"/>
        <end position="495"/>
    </location>
</feature>